<dbReference type="EMBL" id="WJNG01000001">
    <property type="protein sequence ID" value="MRH41093.1"/>
    <property type="molecule type" value="Genomic_DNA"/>
</dbReference>
<organism evidence="1 2">
    <name type="scientific">Aquibacillus halophilus</name>
    <dbReference type="NCBI Taxonomy" id="930132"/>
    <lineage>
        <taxon>Bacteria</taxon>
        <taxon>Bacillati</taxon>
        <taxon>Bacillota</taxon>
        <taxon>Bacilli</taxon>
        <taxon>Bacillales</taxon>
        <taxon>Bacillaceae</taxon>
        <taxon>Aquibacillus</taxon>
    </lineage>
</organism>
<reference evidence="1" key="1">
    <citation type="submission" date="2019-11" db="EMBL/GenBank/DDBJ databases">
        <authorList>
            <person name="Li J."/>
        </authorList>
    </citation>
    <scope>NUCLEOTIDE SEQUENCE</scope>
    <source>
        <strain evidence="1">B6B</strain>
    </source>
</reference>
<gene>
    <name evidence="1" type="ORF">GH741_00205</name>
</gene>
<name>A0A6A8D5V3_9BACI</name>
<proteinExistence type="predicted"/>
<dbReference type="AlphaFoldDB" id="A0A6A8D5V3"/>
<keyword evidence="2" id="KW-1185">Reference proteome</keyword>
<evidence type="ECO:0000313" key="1">
    <source>
        <dbReference type="EMBL" id="MRH41093.1"/>
    </source>
</evidence>
<evidence type="ECO:0000313" key="2">
    <source>
        <dbReference type="Proteomes" id="UP000799092"/>
    </source>
</evidence>
<dbReference type="Proteomes" id="UP000799092">
    <property type="component" value="Unassembled WGS sequence"/>
</dbReference>
<accession>A0A6A8D5V3</accession>
<sequence>MMNGNKKETEQLKQLLTDVHTKGYSGANLIDIMTLLKEELPKITKRKEYSIK</sequence>
<comment type="caution">
    <text evidence="1">The sequence shown here is derived from an EMBL/GenBank/DDBJ whole genome shotgun (WGS) entry which is preliminary data.</text>
</comment>
<protein>
    <submittedName>
        <fullName evidence="1">Uncharacterized protein</fullName>
    </submittedName>
</protein>